<feature type="transmembrane region" description="Helical" evidence="6">
    <location>
        <begin position="447"/>
        <end position="467"/>
    </location>
</feature>
<organism evidence="7 8">
    <name type="scientific">Sporosarcina siberiensis</name>
    <dbReference type="NCBI Taxonomy" id="1365606"/>
    <lineage>
        <taxon>Bacteria</taxon>
        <taxon>Bacillati</taxon>
        <taxon>Bacillota</taxon>
        <taxon>Bacilli</taxon>
        <taxon>Bacillales</taxon>
        <taxon>Caryophanaceae</taxon>
        <taxon>Sporosarcina</taxon>
    </lineage>
</organism>
<feature type="transmembrane region" description="Helical" evidence="6">
    <location>
        <begin position="413"/>
        <end position="435"/>
    </location>
</feature>
<keyword evidence="3 6" id="KW-0812">Transmembrane</keyword>
<evidence type="ECO:0000256" key="3">
    <source>
        <dbReference type="ARBA" id="ARBA00022692"/>
    </source>
</evidence>
<feature type="transmembrane region" description="Helical" evidence="6">
    <location>
        <begin position="479"/>
        <end position="500"/>
    </location>
</feature>
<feature type="transmembrane region" description="Helical" evidence="6">
    <location>
        <begin position="39"/>
        <end position="62"/>
    </location>
</feature>
<keyword evidence="8" id="KW-1185">Reference proteome</keyword>
<protein>
    <submittedName>
        <fullName evidence="7">Oligosaccharide flippase family protein</fullName>
    </submittedName>
</protein>
<name>A0ABW4SLE4_9BACL</name>
<evidence type="ECO:0000313" key="7">
    <source>
        <dbReference type="EMBL" id="MFD1929322.1"/>
    </source>
</evidence>
<reference evidence="8" key="1">
    <citation type="journal article" date="2019" name="Int. J. Syst. Evol. Microbiol.">
        <title>The Global Catalogue of Microorganisms (GCM) 10K type strain sequencing project: providing services to taxonomists for standard genome sequencing and annotation.</title>
        <authorList>
            <consortium name="The Broad Institute Genomics Platform"/>
            <consortium name="The Broad Institute Genome Sequencing Center for Infectious Disease"/>
            <person name="Wu L."/>
            <person name="Ma J."/>
        </authorList>
    </citation>
    <scope>NUCLEOTIDE SEQUENCE [LARGE SCALE GENOMIC DNA]</scope>
    <source>
        <strain evidence="8">CGMCC 4.7177</strain>
    </source>
</reference>
<keyword evidence="5 6" id="KW-0472">Membrane</keyword>
<evidence type="ECO:0000256" key="6">
    <source>
        <dbReference type="SAM" id="Phobius"/>
    </source>
</evidence>
<feature type="transmembrane region" description="Helical" evidence="6">
    <location>
        <begin position="232"/>
        <end position="253"/>
    </location>
</feature>
<feature type="transmembrane region" description="Helical" evidence="6">
    <location>
        <begin position="278"/>
        <end position="304"/>
    </location>
</feature>
<evidence type="ECO:0000256" key="4">
    <source>
        <dbReference type="ARBA" id="ARBA00022989"/>
    </source>
</evidence>
<dbReference type="Pfam" id="PF01943">
    <property type="entry name" value="Polysacc_synt"/>
    <property type="match status" value="1"/>
</dbReference>
<feature type="transmembrane region" description="Helical" evidence="6">
    <location>
        <begin position="117"/>
        <end position="138"/>
    </location>
</feature>
<comment type="caution">
    <text evidence="7">The sequence shown here is derived from an EMBL/GenBank/DDBJ whole genome shotgun (WGS) entry which is preliminary data.</text>
</comment>
<feature type="transmembrane region" description="Helical" evidence="6">
    <location>
        <begin position="325"/>
        <end position="350"/>
    </location>
</feature>
<gene>
    <name evidence="7" type="ORF">ACFSFY_14870</name>
</gene>
<evidence type="ECO:0000313" key="8">
    <source>
        <dbReference type="Proteomes" id="UP001597218"/>
    </source>
</evidence>
<dbReference type="InterPro" id="IPR024923">
    <property type="entry name" value="PG_synth_SpoVB"/>
</dbReference>
<dbReference type="InterPro" id="IPR002797">
    <property type="entry name" value="Polysacc_synth"/>
</dbReference>
<sequence>MNNTFVKSTLILSIATLISKILGSVFRIPLQNIAGDEVLGIFTLVYPVYMVALTLSVAGIPVAISKLITEARVKNDHDGVDEIYRTASVLTLLFGVLSFSLIMIFSNQIANLLGGPSVKPALIIVSITLLIAPYMSVYRGYFQGFENMMPTAVSQVIEQFVRVGLILILAVVLVGKNYGSESIAGGIMIGSSLGALASLIYLQWLFKKNRKRINVVKRPPFSFGNFIKTSKLILLISLPISIGAITMALVNLVDSLTIPMSLLNANVDSSKLNYLYGIYGRGLSLVQIVTVLSASLVLPLIPLITRKLAENDLKATRRIIEKTHFVSHLISWPAAFGLFALTVPLNIALFTNTEGSYVLAVIGISSVFTSLAILGTGILQGMNLAKHAAYIVVAAVILKVVTNSVFIKQLGLVGAAYSTLLIYILIFFINSYVMNRRTTFTMWSKKHTMIVVSTLLMATVIGVPTLYFEVELWSRKTALLYSAGAIFVGVIVYFTSLMVTNVIDRQDLLKIPVLKNILLKLKK</sequence>
<dbReference type="CDD" id="cd13124">
    <property type="entry name" value="MATE_SpoVB_like"/>
    <property type="match status" value="1"/>
</dbReference>
<evidence type="ECO:0000256" key="5">
    <source>
        <dbReference type="ARBA" id="ARBA00023136"/>
    </source>
</evidence>
<feature type="transmembrane region" description="Helical" evidence="6">
    <location>
        <begin position="356"/>
        <end position="376"/>
    </location>
</feature>
<dbReference type="PANTHER" id="PTHR30250">
    <property type="entry name" value="PST FAMILY PREDICTED COLANIC ACID TRANSPORTER"/>
    <property type="match status" value="1"/>
</dbReference>
<feature type="transmembrane region" description="Helical" evidence="6">
    <location>
        <begin position="159"/>
        <end position="176"/>
    </location>
</feature>
<feature type="transmembrane region" description="Helical" evidence="6">
    <location>
        <begin position="182"/>
        <end position="202"/>
    </location>
</feature>
<evidence type="ECO:0000256" key="2">
    <source>
        <dbReference type="ARBA" id="ARBA00022475"/>
    </source>
</evidence>
<feature type="transmembrane region" description="Helical" evidence="6">
    <location>
        <begin position="388"/>
        <end position="407"/>
    </location>
</feature>
<keyword evidence="4 6" id="KW-1133">Transmembrane helix</keyword>
<dbReference type="EMBL" id="JBHUGI010000034">
    <property type="protein sequence ID" value="MFD1929322.1"/>
    <property type="molecule type" value="Genomic_DNA"/>
</dbReference>
<dbReference type="Proteomes" id="UP001597218">
    <property type="component" value="Unassembled WGS sequence"/>
</dbReference>
<proteinExistence type="predicted"/>
<dbReference type="PANTHER" id="PTHR30250:SF29">
    <property type="entry name" value="POLYSACCHARIDE BIOSYNTHESIS PROTEIN C-TERMINAL DOMAIN-CONTAINING PROTEIN"/>
    <property type="match status" value="1"/>
</dbReference>
<comment type="subcellular location">
    <subcellularLocation>
        <location evidence="1">Cell membrane</location>
        <topology evidence="1">Multi-pass membrane protein</topology>
    </subcellularLocation>
</comment>
<dbReference type="InterPro" id="IPR050833">
    <property type="entry name" value="Poly_Biosynth_Transport"/>
</dbReference>
<dbReference type="PIRSF" id="PIRSF038958">
    <property type="entry name" value="PG_synth_SpoVB"/>
    <property type="match status" value="1"/>
</dbReference>
<accession>A0ABW4SLE4</accession>
<dbReference type="RefSeq" id="WP_381539360.1">
    <property type="nucleotide sequence ID" value="NZ_JBHUGI010000034.1"/>
</dbReference>
<keyword evidence="2" id="KW-1003">Cell membrane</keyword>
<evidence type="ECO:0000256" key="1">
    <source>
        <dbReference type="ARBA" id="ARBA00004651"/>
    </source>
</evidence>
<feature type="transmembrane region" description="Helical" evidence="6">
    <location>
        <begin position="83"/>
        <end position="105"/>
    </location>
</feature>